<evidence type="ECO:0000259" key="2">
    <source>
        <dbReference type="Pfam" id="PF02541"/>
    </source>
</evidence>
<proteinExistence type="inferred from homology"/>
<dbReference type="CDD" id="cd24052">
    <property type="entry name" value="ASKHA_NBD_HpPPX-GppA-like"/>
    <property type="match status" value="1"/>
</dbReference>
<reference evidence="4 5" key="1">
    <citation type="submission" date="2016-10" db="EMBL/GenBank/DDBJ databases">
        <authorList>
            <person name="de Groot N.N."/>
        </authorList>
    </citation>
    <scope>NUCLEOTIDE SEQUENCE [LARGE SCALE GENOMIC DNA]</scope>
    <source>
        <strain evidence="4 5">DSM 28129</strain>
    </source>
</reference>
<feature type="domain" description="Ppx/GppA phosphatase C-terminal" evidence="3">
    <location>
        <begin position="330"/>
        <end position="490"/>
    </location>
</feature>
<dbReference type="PANTHER" id="PTHR30005:SF0">
    <property type="entry name" value="RETROGRADE REGULATION PROTEIN 2"/>
    <property type="match status" value="1"/>
</dbReference>
<comment type="similarity">
    <text evidence="1">Belongs to the GppA/Ppx family.</text>
</comment>
<dbReference type="SUPFAM" id="SSF109604">
    <property type="entry name" value="HD-domain/PDEase-like"/>
    <property type="match status" value="1"/>
</dbReference>
<organism evidence="4 5">
    <name type="scientific">Fontibacillus panacisegetis</name>
    <dbReference type="NCBI Taxonomy" id="670482"/>
    <lineage>
        <taxon>Bacteria</taxon>
        <taxon>Bacillati</taxon>
        <taxon>Bacillota</taxon>
        <taxon>Bacilli</taxon>
        <taxon>Bacillales</taxon>
        <taxon>Paenibacillaceae</taxon>
        <taxon>Fontibacillus</taxon>
    </lineage>
</organism>
<dbReference type="InterPro" id="IPR050273">
    <property type="entry name" value="GppA/Ppx_hydrolase"/>
</dbReference>
<dbReference type="SUPFAM" id="SSF53067">
    <property type="entry name" value="Actin-like ATPase domain"/>
    <property type="match status" value="2"/>
</dbReference>
<gene>
    <name evidence="4" type="ORF">SAMN04488542_12187</name>
</gene>
<dbReference type="Gene3D" id="1.10.3210.10">
    <property type="entry name" value="Hypothetical protein af1432"/>
    <property type="match status" value="1"/>
</dbReference>
<dbReference type="STRING" id="670482.SAMN04488542_12187"/>
<dbReference type="Proteomes" id="UP000198972">
    <property type="component" value="Unassembled WGS sequence"/>
</dbReference>
<protein>
    <submittedName>
        <fullName evidence="4">Exopolyphosphatase / guanosine-5'-triphosphate,3'-diphosphate pyrophosphatase</fullName>
    </submittedName>
</protein>
<evidence type="ECO:0000313" key="4">
    <source>
        <dbReference type="EMBL" id="SDF95544.1"/>
    </source>
</evidence>
<accession>A0A1G7QAM9</accession>
<dbReference type="RefSeq" id="WP_175471452.1">
    <property type="nucleotide sequence ID" value="NZ_FNBG01000021.1"/>
</dbReference>
<dbReference type="Gene3D" id="3.30.420.40">
    <property type="match status" value="1"/>
</dbReference>
<dbReference type="Pfam" id="PF21447">
    <property type="entry name" value="Ppx-GppA_III"/>
    <property type="match status" value="1"/>
</dbReference>
<sequence>MESRHKRLGIVDIGSNSIRLAVYEVSAQGQYRLINENKESARLSEKINNEGVMGRKDILSIVPILREFQDICRVYDCEDIVVAATAAIRNAVNADEIASTLYAQTGLKIDILSGEEEAYYGYLGVVGGMEIENGFIIDIGGGSSEITLFLNRELVSSVSLPIGAVNSLLAYGGEDTWSEQNMEDLRARVEELITDYDWIRSHPGLTLVGLGGTVRALGKLDQRIRKYPLRVAHQYTLENESIDYFAELLPPMPLDKRKRMDGLSKARADIIVPGLLILQAIKEATGSIKCIVSGTGLREGLLLKTMGAKLPSIAEVVSRQVDALLSFHSTVSPAHLERVRKHADCLCKVMRLDSSEAGEDCKKLIHVAAMLYKIGSGIRYHQYDKHTLYWLTHAPIGGLTHRESILSAYIADYRSSNGKRLNVGEYRSLLRDSDVILIQQLGSLLQIAVALDSSETGAIERVEASFDHGALLLGLKCRSQAYLEIRQLEATAKNFKKVWDVKLEWEMTPSSIH</sequence>
<dbReference type="PANTHER" id="PTHR30005">
    <property type="entry name" value="EXOPOLYPHOSPHATASE"/>
    <property type="match status" value="1"/>
</dbReference>
<dbReference type="Gene3D" id="3.30.420.150">
    <property type="entry name" value="Exopolyphosphatase. Domain 2"/>
    <property type="match status" value="1"/>
</dbReference>
<dbReference type="InterPro" id="IPR003695">
    <property type="entry name" value="Ppx_GppA_N"/>
</dbReference>
<name>A0A1G7QAM9_9BACL</name>
<dbReference type="AlphaFoldDB" id="A0A1G7QAM9"/>
<dbReference type="EMBL" id="FNBG01000021">
    <property type="protein sequence ID" value="SDF95544.1"/>
    <property type="molecule type" value="Genomic_DNA"/>
</dbReference>
<dbReference type="GO" id="GO:0006357">
    <property type="term" value="P:regulation of transcription by RNA polymerase II"/>
    <property type="evidence" value="ECO:0007669"/>
    <property type="project" value="TreeGrafter"/>
</dbReference>
<dbReference type="InterPro" id="IPR048950">
    <property type="entry name" value="Ppx_GppA_C"/>
</dbReference>
<feature type="domain" description="Ppx/GppA phosphatase N-terminal" evidence="2">
    <location>
        <begin position="24"/>
        <end position="306"/>
    </location>
</feature>
<dbReference type="InterPro" id="IPR043129">
    <property type="entry name" value="ATPase_NBD"/>
</dbReference>
<evidence type="ECO:0000259" key="3">
    <source>
        <dbReference type="Pfam" id="PF21447"/>
    </source>
</evidence>
<evidence type="ECO:0000313" key="5">
    <source>
        <dbReference type="Proteomes" id="UP000198972"/>
    </source>
</evidence>
<evidence type="ECO:0000256" key="1">
    <source>
        <dbReference type="ARBA" id="ARBA00007125"/>
    </source>
</evidence>
<dbReference type="Pfam" id="PF02541">
    <property type="entry name" value="Ppx-GppA"/>
    <property type="match status" value="1"/>
</dbReference>
<keyword evidence="5" id="KW-1185">Reference proteome</keyword>